<dbReference type="Proteomes" id="UP001182303">
    <property type="component" value="Unassembled WGS sequence"/>
</dbReference>
<gene>
    <name evidence="1" type="ORF">P9J83_17665</name>
</gene>
<name>A0AAE4FQD6_CLOSG</name>
<sequence>MLNLYSDLIDKGWTMTDIDNMDIFYYFDILAYKIKTEKNKQESNTLKGLPEDD</sequence>
<dbReference type="RefSeq" id="WP_310944591.1">
    <property type="nucleotide sequence ID" value="NZ_JARUIS010000042.1"/>
</dbReference>
<proteinExistence type="predicted"/>
<protein>
    <submittedName>
        <fullName evidence="1">Uncharacterized protein</fullName>
    </submittedName>
</protein>
<evidence type="ECO:0000313" key="2">
    <source>
        <dbReference type="Proteomes" id="UP001182303"/>
    </source>
</evidence>
<evidence type="ECO:0000313" key="1">
    <source>
        <dbReference type="EMBL" id="MDS1005296.1"/>
    </source>
</evidence>
<dbReference type="AlphaFoldDB" id="A0AAE4FQD6"/>
<dbReference type="EMBL" id="JARUIS010000042">
    <property type="protein sequence ID" value="MDS1005296.1"/>
    <property type="molecule type" value="Genomic_DNA"/>
</dbReference>
<comment type="caution">
    <text evidence="1">The sequence shown here is derived from an EMBL/GenBank/DDBJ whole genome shotgun (WGS) entry which is preliminary data.</text>
</comment>
<reference evidence="1" key="1">
    <citation type="submission" date="2023-04" db="EMBL/GenBank/DDBJ databases">
        <title>Assessment of the microbiological origin of a defect in Grana Padano cheese.</title>
        <authorList>
            <person name="Zago M."/>
            <person name="Rossetti L."/>
            <person name="Bonvini B."/>
            <person name="Carminati D."/>
            <person name="Giraffa G."/>
        </authorList>
    </citation>
    <scope>NUCLEOTIDE SEQUENCE</scope>
    <source>
        <strain evidence="1">4990</strain>
    </source>
</reference>
<accession>A0AAE4FQD6</accession>
<organism evidence="1 2">
    <name type="scientific">Clostridium sporogenes</name>
    <dbReference type="NCBI Taxonomy" id="1509"/>
    <lineage>
        <taxon>Bacteria</taxon>
        <taxon>Bacillati</taxon>
        <taxon>Bacillota</taxon>
        <taxon>Clostridia</taxon>
        <taxon>Eubacteriales</taxon>
        <taxon>Clostridiaceae</taxon>
        <taxon>Clostridium</taxon>
    </lineage>
</organism>